<name>A0A3L9Y2T2_9RHOB</name>
<accession>A0A3L9Y2T2</accession>
<evidence type="ECO:0000313" key="2">
    <source>
        <dbReference type="EMBL" id="RMA43144.1"/>
    </source>
</evidence>
<gene>
    <name evidence="2" type="ORF">D9R08_05820</name>
</gene>
<proteinExistence type="predicted"/>
<dbReference type="InterPro" id="IPR052514">
    <property type="entry name" value="SAM-dependent_MTase"/>
</dbReference>
<dbReference type="Pfam" id="PF05050">
    <property type="entry name" value="Methyltransf_21"/>
    <property type="match status" value="1"/>
</dbReference>
<dbReference type="PANTHER" id="PTHR34203">
    <property type="entry name" value="METHYLTRANSFERASE, FKBM FAMILY PROTEIN"/>
    <property type="match status" value="1"/>
</dbReference>
<organism evidence="2 3">
    <name type="scientific">Rhodophyticola porphyridii</name>
    <dbReference type="NCBI Taxonomy" id="1852017"/>
    <lineage>
        <taxon>Bacteria</taxon>
        <taxon>Pseudomonadati</taxon>
        <taxon>Pseudomonadota</taxon>
        <taxon>Alphaproteobacteria</taxon>
        <taxon>Rhodobacterales</taxon>
        <taxon>Roseobacteraceae</taxon>
        <taxon>Rhodophyticola</taxon>
    </lineage>
</organism>
<dbReference type="NCBIfam" id="TIGR01444">
    <property type="entry name" value="fkbM_fam"/>
    <property type="match status" value="1"/>
</dbReference>
<dbReference type="SUPFAM" id="SSF53335">
    <property type="entry name" value="S-adenosyl-L-methionine-dependent methyltransferases"/>
    <property type="match status" value="1"/>
</dbReference>
<reference evidence="2 3" key="1">
    <citation type="submission" date="2018-10" db="EMBL/GenBank/DDBJ databases">
        <authorList>
            <person name="Jung H.S."/>
            <person name="Jeon C.O."/>
        </authorList>
    </citation>
    <scope>NUCLEOTIDE SEQUENCE [LARGE SCALE GENOMIC DNA]</scope>
    <source>
        <strain evidence="2 3">MA-7-27</strain>
    </source>
</reference>
<dbReference type="Gene3D" id="3.40.50.150">
    <property type="entry name" value="Vaccinia Virus protein VP39"/>
    <property type="match status" value="1"/>
</dbReference>
<keyword evidence="2" id="KW-0489">Methyltransferase</keyword>
<sequence length="235" mass="25589">MIAEDLRPNGTVEAWFSALARLPGGIGAVGYRKLKRRQQRLAEARLEALSAALGPGDIALDLGANVGDVTNLLARGGATVHAFEPEPETFALLSARFADQPHVHPHNAAVSDYDGTAALVLPASYRVSPRSASKAASIVHDRYRDGNHVETETRVIDIAGFVRDLPRRPSLIKIDIEGAEWRVLAALQAAELLSDGVCVFVETHERLDPSTLPLVRRQQAWAARQSDVYVNLYWG</sequence>
<dbReference type="PANTHER" id="PTHR34203:SF15">
    <property type="entry name" value="SLL1173 PROTEIN"/>
    <property type="match status" value="1"/>
</dbReference>
<feature type="domain" description="Methyltransferase FkbM" evidence="1">
    <location>
        <begin position="61"/>
        <end position="205"/>
    </location>
</feature>
<protein>
    <submittedName>
        <fullName evidence="2">FkbM family methyltransferase</fullName>
    </submittedName>
</protein>
<dbReference type="InterPro" id="IPR029063">
    <property type="entry name" value="SAM-dependent_MTases_sf"/>
</dbReference>
<dbReference type="Proteomes" id="UP000281343">
    <property type="component" value="Unassembled WGS sequence"/>
</dbReference>
<comment type="caution">
    <text evidence="2">The sequence shown here is derived from an EMBL/GenBank/DDBJ whole genome shotgun (WGS) entry which is preliminary data.</text>
</comment>
<dbReference type="GO" id="GO:0032259">
    <property type="term" value="P:methylation"/>
    <property type="evidence" value="ECO:0007669"/>
    <property type="project" value="UniProtKB-KW"/>
</dbReference>
<evidence type="ECO:0000313" key="3">
    <source>
        <dbReference type="Proteomes" id="UP000281343"/>
    </source>
</evidence>
<evidence type="ECO:0000259" key="1">
    <source>
        <dbReference type="Pfam" id="PF05050"/>
    </source>
</evidence>
<dbReference type="AlphaFoldDB" id="A0A3L9Y2T2"/>
<keyword evidence="2" id="KW-0808">Transferase</keyword>
<dbReference type="InterPro" id="IPR006342">
    <property type="entry name" value="FkbM_mtfrase"/>
</dbReference>
<dbReference type="EMBL" id="RCNT01000002">
    <property type="protein sequence ID" value="RMA43144.1"/>
    <property type="molecule type" value="Genomic_DNA"/>
</dbReference>
<keyword evidence="3" id="KW-1185">Reference proteome</keyword>
<dbReference type="GO" id="GO:0008168">
    <property type="term" value="F:methyltransferase activity"/>
    <property type="evidence" value="ECO:0007669"/>
    <property type="project" value="UniProtKB-KW"/>
</dbReference>